<evidence type="ECO:0000313" key="2">
    <source>
        <dbReference type="EMBL" id="KPW46039.1"/>
    </source>
</evidence>
<protein>
    <submittedName>
        <fullName evidence="2">Uncharacterized protein</fullName>
    </submittedName>
</protein>
<reference evidence="2 3" key="1">
    <citation type="submission" date="2015-09" db="EMBL/GenBank/DDBJ databases">
        <title>Genome announcement of multiple Pseudomonas syringae strains.</title>
        <authorList>
            <person name="Thakur S."/>
            <person name="Wang P.W."/>
            <person name="Gong Y."/>
            <person name="Weir B.S."/>
            <person name="Guttman D.S."/>
        </authorList>
    </citation>
    <scope>NUCLEOTIDE SEQUENCE [LARGE SCALE GENOMIC DNA]</scope>
    <source>
        <strain evidence="2 3">ICMP4303</strain>
    </source>
</reference>
<dbReference type="Proteomes" id="UP000050425">
    <property type="component" value="Unassembled WGS sequence"/>
</dbReference>
<organism evidence="2 3">
    <name type="scientific">Pseudomonas syringae pv. antirrhini</name>
    <dbReference type="NCBI Taxonomy" id="251702"/>
    <lineage>
        <taxon>Bacteria</taxon>
        <taxon>Pseudomonadati</taxon>
        <taxon>Pseudomonadota</taxon>
        <taxon>Gammaproteobacteria</taxon>
        <taxon>Pseudomonadales</taxon>
        <taxon>Pseudomonadaceae</taxon>
        <taxon>Pseudomonas</taxon>
    </lineage>
</organism>
<accession>A0A0P9LP60</accession>
<evidence type="ECO:0000256" key="1">
    <source>
        <dbReference type="SAM" id="MobiDB-lite"/>
    </source>
</evidence>
<evidence type="ECO:0000313" key="3">
    <source>
        <dbReference type="Proteomes" id="UP000050425"/>
    </source>
</evidence>
<dbReference type="EMBL" id="LJPT01000134">
    <property type="protein sequence ID" value="KPW46039.1"/>
    <property type="molecule type" value="Genomic_DNA"/>
</dbReference>
<sequence>MAPCKHPWKGGKVIMSDLTDYLDEKITSLKSQPVPCRFRQHPAWDRELPMCKALDFMFKHYAGSRSASNGYLLLTAIEVLMTVVQQHNRVNPPGLAVTRYEHITSDLFSRYIHHIQANKIPIAYAERLKTAMIAAAKETGKLPMIMLPIVPQRPKKETEPLEPETFEQLETALRLHTDSLYAKLEFRKIVDASEPYTMLEIDSYAYPEITREQVLGFCKYNEHHGWSEKLRKQAISAAKRCNDPTVNAIAQAGGDARATLVAIAKGEPEIQPVSTVDVGKHPGPGAWSPELPRLLKTLLTHGFPFEMPLEVAAEQYANINAVRYTYRDDLISMVMYRLKRVNWHEDTVKLPFLDDLLGLYYPTELDMTVLVLFIMLQSGWNKETVLAIDKDNFEHALTATIEDSLRVVFSEKQKSQSNDKPYLKPQRHNAPTSNKDPYSIYNLIRLSKHLARPLMKYEYDYIPRSETKQSLNPLYLCIRDHAEWSMKGGRHTSIANPKAFRVGVKYVLEKYEIMEKGERLSGAQDITRRLRPTWTTYKKKTHPMSMLSRISLGHKDQSTTDIYYDNHSQAQTERFKRLRVELEEILELLRARQFKGLLPDHAQEQASSVLKIFHIPGHSRPMWACSDQTKPDWAGSQIIREEGRKCFELDQCIFCSRVWLFEDSLPYLIERMSQLMQELEEMDDYIFSSRVSSEIKAIEFVLDNWPKEKEEAMTDAENFQRLNKPLLPRNLNSLKLIFESESLDV</sequence>
<dbReference type="PATRIC" id="fig|251702.3.peg.5064"/>
<feature type="region of interest" description="Disordered" evidence="1">
    <location>
        <begin position="412"/>
        <end position="435"/>
    </location>
</feature>
<name>A0A0P9LP60_9PSED</name>
<comment type="caution">
    <text evidence="2">The sequence shown here is derived from an EMBL/GenBank/DDBJ whole genome shotgun (WGS) entry which is preliminary data.</text>
</comment>
<proteinExistence type="predicted"/>
<dbReference type="AlphaFoldDB" id="A0A0P9LP60"/>
<gene>
    <name evidence="2" type="ORF">ALO88_05622</name>
</gene>